<dbReference type="RefSeq" id="WP_165032302.1">
    <property type="nucleotide sequence ID" value="NZ_JAAKZF010000046.1"/>
</dbReference>
<dbReference type="GO" id="GO:0004806">
    <property type="term" value="F:triacylglycerol lipase activity"/>
    <property type="evidence" value="ECO:0007669"/>
    <property type="project" value="TreeGrafter"/>
</dbReference>
<dbReference type="InterPro" id="IPR000073">
    <property type="entry name" value="AB_hydrolase_1"/>
</dbReference>
<keyword evidence="3" id="KW-1185">Reference proteome</keyword>
<dbReference type="InterPro" id="IPR050471">
    <property type="entry name" value="AB_hydrolase"/>
</dbReference>
<dbReference type="Pfam" id="PF00561">
    <property type="entry name" value="Abhydrolase_1"/>
    <property type="match status" value="1"/>
</dbReference>
<dbReference type="Proteomes" id="UP001642900">
    <property type="component" value="Unassembled WGS sequence"/>
</dbReference>
<reference evidence="2 3" key="1">
    <citation type="submission" date="2020-02" db="EMBL/GenBank/DDBJ databases">
        <title>Genome sequence of strain CCNWXJ40-4.</title>
        <authorList>
            <person name="Gao J."/>
            <person name="Sun J."/>
        </authorList>
    </citation>
    <scope>NUCLEOTIDE SEQUENCE [LARGE SCALE GENOMIC DNA]</scope>
    <source>
        <strain evidence="2 3">CCNWXJ 40-4</strain>
    </source>
</reference>
<proteinExistence type="predicted"/>
<protein>
    <submittedName>
        <fullName evidence="2">Alpha/beta hydrolase</fullName>
    </submittedName>
</protein>
<dbReference type="GO" id="GO:0046503">
    <property type="term" value="P:glycerolipid catabolic process"/>
    <property type="evidence" value="ECO:0007669"/>
    <property type="project" value="TreeGrafter"/>
</dbReference>
<accession>A0A6G4WHG6</accession>
<name>A0A6G4WHG6_9HYPH</name>
<dbReference type="SUPFAM" id="SSF53474">
    <property type="entry name" value="alpha/beta-Hydrolases"/>
    <property type="match status" value="1"/>
</dbReference>
<evidence type="ECO:0000259" key="1">
    <source>
        <dbReference type="Pfam" id="PF00561"/>
    </source>
</evidence>
<gene>
    <name evidence="2" type="ORF">G6N73_24175</name>
</gene>
<dbReference type="PANTHER" id="PTHR43433:SF5">
    <property type="entry name" value="AB HYDROLASE-1 DOMAIN-CONTAINING PROTEIN"/>
    <property type="match status" value="1"/>
</dbReference>
<dbReference type="Gene3D" id="3.40.50.1820">
    <property type="entry name" value="alpha/beta hydrolase"/>
    <property type="match status" value="1"/>
</dbReference>
<dbReference type="EMBL" id="JAAKZF010000046">
    <property type="protein sequence ID" value="NGO54201.1"/>
    <property type="molecule type" value="Genomic_DNA"/>
</dbReference>
<dbReference type="PANTHER" id="PTHR43433">
    <property type="entry name" value="HYDROLASE, ALPHA/BETA FOLD FAMILY PROTEIN"/>
    <property type="match status" value="1"/>
</dbReference>
<evidence type="ECO:0000313" key="3">
    <source>
        <dbReference type="Proteomes" id="UP001642900"/>
    </source>
</evidence>
<comment type="caution">
    <text evidence="2">The sequence shown here is derived from an EMBL/GenBank/DDBJ whole genome shotgun (WGS) entry which is preliminary data.</text>
</comment>
<dbReference type="AlphaFoldDB" id="A0A6G4WHG6"/>
<evidence type="ECO:0000313" key="2">
    <source>
        <dbReference type="EMBL" id="NGO54201.1"/>
    </source>
</evidence>
<feature type="domain" description="AB hydrolase-1" evidence="1">
    <location>
        <begin position="20"/>
        <end position="150"/>
    </location>
</feature>
<dbReference type="InterPro" id="IPR029058">
    <property type="entry name" value="AB_hydrolase_fold"/>
</dbReference>
<sequence length="263" mass="28176">MPTLEVDGVDLQYEVYGDGPPVLFIHGSVTNGELTWPAQRPLADRWKLIIIDRPGYGAGSTPEREDFAADARLIARILDRLGQPWGADRVHVVGHSYGSVIALLAAALRPEAVRSLTVIEPPAFGVASGSTAADELVARLKDHWRNGPLNDPPAFLRRFVELVGSAARLPDPLPPPLARGAAMLVVERGPWEADIPLRQLADAPFPKLVVSGGHSAAFDAVCDVLERELGADRAVIAGAGHSVQRTGEPFNRRLDAFMTAAQG</sequence>
<keyword evidence="2" id="KW-0378">Hydrolase</keyword>
<organism evidence="2 3">
    <name type="scientific">Allomesorhizobium camelthorni</name>
    <dbReference type="NCBI Taxonomy" id="475069"/>
    <lineage>
        <taxon>Bacteria</taxon>
        <taxon>Pseudomonadati</taxon>
        <taxon>Pseudomonadota</taxon>
        <taxon>Alphaproteobacteria</taxon>
        <taxon>Hyphomicrobiales</taxon>
        <taxon>Phyllobacteriaceae</taxon>
        <taxon>Allomesorhizobium</taxon>
    </lineage>
</organism>